<name>A0A8J2Z4E8_9GAMM</name>
<comment type="caution">
    <text evidence="3">The sequence shown here is derived from an EMBL/GenBank/DDBJ whole genome shotgun (WGS) entry which is preliminary data.</text>
</comment>
<evidence type="ECO:0000256" key="1">
    <source>
        <dbReference type="SAM" id="MobiDB-lite"/>
    </source>
</evidence>
<dbReference type="Proteomes" id="UP000636949">
    <property type="component" value="Unassembled WGS sequence"/>
</dbReference>
<evidence type="ECO:0008006" key="5">
    <source>
        <dbReference type="Google" id="ProtNLM"/>
    </source>
</evidence>
<evidence type="ECO:0000313" key="4">
    <source>
        <dbReference type="Proteomes" id="UP000636949"/>
    </source>
</evidence>
<evidence type="ECO:0000256" key="2">
    <source>
        <dbReference type="SAM" id="SignalP"/>
    </source>
</evidence>
<gene>
    <name evidence="3" type="ORF">GCM10010995_12740</name>
</gene>
<accession>A0A8J2Z4E8</accession>
<feature type="compositionally biased region" description="Low complexity" evidence="1">
    <location>
        <begin position="80"/>
        <end position="92"/>
    </location>
</feature>
<proteinExistence type="predicted"/>
<keyword evidence="4" id="KW-1185">Reference proteome</keyword>
<feature type="compositionally biased region" description="Acidic residues" evidence="1">
    <location>
        <begin position="106"/>
        <end position="118"/>
    </location>
</feature>
<organism evidence="3 4">
    <name type="scientific">Cysteiniphilum litorale</name>
    <dbReference type="NCBI Taxonomy" id="2056700"/>
    <lineage>
        <taxon>Bacteria</taxon>
        <taxon>Pseudomonadati</taxon>
        <taxon>Pseudomonadota</taxon>
        <taxon>Gammaproteobacteria</taxon>
        <taxon>Thiotrichales</taxon>
        <taxon>Fastidiosibacteraceae</taxon>
        <taxon>Cysteiniphilum</taxon>
    </lineage>
</organism>
<keyword evidence="2" id="KW-0732">Signal</keyword>
<dbReference type="EMBL" id="BMJS01000011">
    <property type="protein sequence ID" value="GGF96926.1"/>
    <property type="molecule type" value="Genomic_DNA"/>
</dbReference>
<dbReference type="OrthoDB" id="5625790at2"/>
<sequence length="118" mass="11815">MKATKSLIIASALAFGMSTHAFADSNFQSNDMNNGYANGQNGQSSQVTDANSTNNDKSSDMKCGAGSCGSDHATDKSQDGKCGASSCGASSDKSSDMKCGAGSCGSDDDSGDNDNGDQ</sequence>
<feature type="signal peptide" evidence="2">
    <location>
        <begin position="1"/>
        <end position="23"/>
    </location>
</feature>
<dbReference type="RefSeq" id="WP_117002373.1">
    <property type="nucleotide sequence ID" value="NZ_BMJS01000011.1"/>
</dbReference>
<reference evidence="3" key="1">
    <citation type="journal article" date="2014" name="Int. J. Syst. Evol. Microbiol.">
        <title>Complete genome sequence of Corynebacterium casei LMG S-19264T (=DSM 44701T), isolated from a smear-ripened cheese.</title>
        <authorList>
            <consortium name="US DOE Joint Genome Institute (JGI-PGF)"/>
            <person name="Walter F."/>
            <person name="Albersmeier A."/>
            <person name="Kalinowski J."/>
            <person name="Ruckert C."/>
        </authorList>
    </citation>
    <scope>NUCLEOTIDE SEQUENCE</scope>
    <source>
        <strain evidence="3">CGMCC 1.15758</strain>
    </source>
</reference>
<protein>
    <recommendedName>
        <fullName evidence="5">Low-complexity protein</fullName>
    </recommendedName>
</protein>
<feature type="compositionally biased region" description="Polar residues" evidence="1">
    <location>
        <begin position="25"/>
        <end position="56"/>
    </location>
</feature>
<feature type="region of interest" description="Disordered" evidence="1">
    <location>
        <begin position="24"/>
        <end position="118"/>
    </location>
</feature>
<reference evidence="3" key="2">
    <citation type="submission" date="2020-09" db="EMBL/GenBank/DDBJ databases">
        <authorList>
            <person name="Sun Q."/>
            <person name="Zhou Y."/>
        </authorList>
    </citation>
    <scope>NUCLEOTIDE SEQUENCE</scope>
    <source>
        <strain evidence="3">CGMCC 1.15758</strain>
    </source>
</reference>
<dbReference type="AlphaFoldDB" id="A0A8J2Z4E8"/>
<evidence type="ECO:0000313" key="3">
    <source>
        <dbReference type="EMBL" id="GGF96926.1"/>
    </source>
</evidence>
<feature type="chain" id="PRO_5035259404" description="Low-complexity protein" evidence="2">
    <location>
        <begin position="24"/>
        <end position="118"/>
    </location>
</feature>